<accession>A0A3M7PVU4</accession>
<proteinExistence type="predicted"/>
<organism evidence="1 2">
    <name type="scientific">Brachionus plicatilis</name>
    <name type="common">Marine rotifer</name>
    <name type="synonym">Brachionus muelleri</name>
    <dbReference type="NCBI Taxonomy" id="10195"/>
    <lineage>
        <taxon>Eukaryota</taxon>
        <taxon>Metazoa</taxon>
        <taxon>Spiralia</taxon>
        <taxon>Gnathifera</taxon>
        <taxon>Rotifera</taxon>
        <taxon>Eurotatoria</taxon>
        <taxon>Monogononta</taxon>
        <taxon>Pseudotrocha</taxon>
        <taxon>Ploima</taxon>
        <taxon>Brachionidae</taxon>
        <taxon>Brachionus</taxon>
    </lineage>
</organism>
<comment type="caution">
    <text evidence="1">The sequence shown here is derived from an EMBL/GenBank/DDBJ whole genome shotgun (WGS) entry which is preliminary data.</text>
</comment>
<reference evidence="1 2" key="1">
    <citation type="journal article" date="2018" name="Sci. Rep.">
        <title>Genomic signatures of local adaptation to the degree of environmental predictability in rotifers.</title>
        <authorList>
            <person name="Franch-Gras L."/>
            <person name="Hahn C."/>
            <person name="Garcia-Roger E.M."/>
            <person name="Carmona M.J."/>
            <person name="Serra M."/>
            <person name="Gomez A."/>
        </authorList>
    </citation>
    <scope>NUCLEOTIDE SEQUENCE [LARGE SCALE GENOMIC DNA]</scope>
    <source>
        <strain evidence="1">HYR1</strain>
    </source>
</reference>
<dbReference type="Proteomes" id="UP000276133">
    <property type="component" value="Unassembled WGS sequence"/>
</dbReference>
<name>A0A3M7PVU4_BRAPC</name>
<evidence type="ECO:0000313" key="1">
    <source>
        <dbReference type="EMBL" id="RNA03312.1"/>
    </source>
</evidence>
<dbReference type="EMBL" id="REGN01008546">
    <property type="protein sequence ID" value="RNA03312.1"/>
    <property type="molecule type" value="Genomic_DNA"/>
</dbReference>
<feature type="non-terminal residue" evidence="1">
    <location>
        <position position="1"/>
    </location>
</feature>
<evidence type="ECO:0000313" key="2">
    <source>
        <dbReference type="Proteomes" id="UP000276133"/>
    </source>
</evidence>
<gene>
    <name evidence="1" type="ORF">BpHYR1_008310</name>
</gene>
<dbReference type="AlphaFoldDB" id="A0A3M7PVU4"/>
<protein>
    <submittedName>
        <fullName evidence="1">Uncharacterized protein</fullName>
    </submittedName>
</protein>
<keyword evidence="2" id="KW-1185">Reference proteome</keyword>
<sequence>SIRWSFKKASKVNKANFIKHSTSLFFFTQRTTVLLIVMAYSSFPGSYCCGQMFLLPFQIINLLKNIPLFRHFCYRKIMLIALFSRLKIKIKLRVVSDHVVNKINPCHRRAQSVQSVEHYHQIIKLMNNLEPLIIQICRSSVQK</sequence>